<accession>A0ABW4TEJ6</accession>
<evidence type="ECO:0000259" key="4">
    <source>
        <dbReference type="PROSITE" id="PS50043"/>
    </source>
</evidence>
<dbReference type="InterPro" id="IPR039420">
    <property type="entry name" value="WalR-like"/>
</dbReference>
<dbReference type="PROSITE" id="PS50110">
    <property type="entry name" value="RESPONSE_REGULATORY"/>
    <property type="match status" value="1"/>
</dbReference>
<dbReference type="PANTHER" id="PTHR43214:SF43">
    <property type="entry name" value="TWO-COMPONENT RESPONSE REGULATOR"/>
    <property type="match status" value="1"/>
</dbReference>
<evidence type="ECO:0000313" key="6">
    <source>
        <dbReference type="EMBL" id="MFD1939699.1"/>
    </source>
</evidence>
<dbReference type="PROSITE" id="PS00622">
    <property type="entry name" value="HTH_LUXR_1"/>
    <property type="match status" value="1"/>
</dbReference>
<dbReference type="Gene3D" id="3.40.50.2300">
    <property type="match status" value="1"/>
</dbReference>
<keyword evidence="7" id="KW-1185">Reference proteome</keyword>
<feature type="modified residue" description="4-aspartylphosphate" evidence="3">
    <location>
        <position position="55"/>
    </location>
</feature>
<gene>
    <name evidence="6" type="ORF">ACFSKW_50410</name>
</gene>
<organism evidence="6 7">
    <name type="scientific">Nonomuraea mangrovi</name>
    <dbReference type="NCBI Taxonomy" id="2316207"/>
    <lineage>
        <taxon>Bacteria</taxon>
        <taxon>Bacillati</taxon>
        <taxon>Actinomycetota</taxon>
        <taxon>Actinomycetes</taxon>
        <taxon>Streptosporangiales</taxon>
        <taxon>Streptosporangiaceae</taxon>
        <taxon>Nonomuraea</taxon>
    </lineage>
</organism>
<dbReference type="InterPro" id="IPR011006">
    <property type="entry name" value="CheY-like_superfamily"/>
</dbReference>
<dbReference type="InterPro" id="IPR000792">
    <property type="entry name" value="Tscrpt_reg_LuxR_C"/>
</dbReference>
<dbReference type="PRINTS" id="PR00038">
    <property type="entry name" value="HTHLUXR"/>
</dbReference>
<keyword evidence="2" id="KW-0238">DNA-binding</keyword>
<dbReference type="SMART" id="SM00421">
    <property type="entry name" value="HTH_LUXR"/>
    <property type="match status" value="1"/>
</dbReference>
<evidence type="ECO:0000259" key="5">
    <source>
        <dbReference type="PROSITE" id="PS50110"/>
    </source>
</evidence>
<proteinExistence type="predicted"/>
<name>A0ABW4TEJ6_9ACTN</name>
<dbReference type="InterPro" id="IPR016032">
    <property type="entry name" value="Sig_transdc_resp-reg_C-effctor"/>
</dbReference>
<dbReference type="InterPro" id="IPR058245">
    <property type="entry name" value="NreC/VraR/RcsB-like_REC"/>
</dbReference>
<sequence>MTIRVLIADDHPMFRYGLRAGLADLDDIAIVGESADGRTVVSDAIETSAEVVLMDLHMPGLHGVQATRELTAAAPDVAVLVLTMYDDDDSLFAAMRAGARGYLVKGADRDQIVRAIRAVVAGDVVFGRQIAGRALAHFHAAAAPRPFPELTDREVEVLELVARGLSNTEIARRLFVSDKTVRNHVSNIFAKLRVGDRTQAALRAREAGLGGTGEAASEY</sequence>
<dbReference type="SMART" id="SM00448">
    <property type="entry name" value="REC"/>
    <property type="match status" value="1"/>
</dbReference>
<dbReference type="Pfam" id="PF00072">
    <property type="entry name" value="Response_reg"/>
    <property type="match status" value="1"/>
</dbReference>
<evidence type="ECO:0000256" key="3">
    <source>
        <dbReference type="PROSITE-ProRule" id="PRU00169"/>
    </source>
</evidence>
<evidence type="ECO:0000256" key="2">
    <source>
        <dbReference type="ARBA" id="ARBA00023125"/>
    </source>
</evidence>
<dbReference type="PROSITE" id="PS50043">
    <property type="entry name" value="HTH_LUXR_2"/>
    <property type="match status" value="1"/>
</dbReference>
<dbReference type="CDD" id="cd17535">
    <property type="entry name" value="REC_NarL-like"/>
    <property type="match status" value="1"/>
</dbReference>
<dbReference type="InterPro" id="IPR001789">
    <property type="entry name" value="Sig_transdc_resp-reg_receiver"/>
</dbReference>
<dbReference type="CDD" id="cd06170">
    <property type="entry name" value="LuxR_C_like"/>
    <property type="match status" value="1"/>
</dbReference>
<reference evidence="7" key="1">
    <citation type="journal article" date="2019" name="Int. J. Syst. Evol. Microbiol.">
        <title>The Global Catalogue of Microorganisms (GCM) 10K type strain sequencing project: providing services to taxonomists for standard genome sequencing and annotation.</title>
        <authorList>
            <consortium name="The Broad Institute Genomics Platform"/>
            <consortium name="The Broad Institute Genome Sequencing Center for Infectious Disease"/>
            <person name="Wu L."/>
            <person name="Ma J."/>
        </authorList>
    </citation>
    <scope>NUCLEOTIDE SEQUENCE [LARGE SCALE GENOMIC DNA]</scope>
    <source>
        <strain evidence="7">ICMP 6774ER</strain>
    </source>
</reference>
<dbReference type="Pfam" id="PF00196">
    <property type="entry name" value="GerE"/>
    <property type="match status" value="1"/>
</dbReference>
<dbReference type="SUPFAM" id="SSF46894">
    <property type="entry name" value="C-terminal effector domain of the bipartite response regulators"/>
    <property type="match status" value="1"/>
</dbReference>
<dbReference type="RefSeq" id="WP_379582210.1">
    <property type="nucleotide sequence ID" value="NZ_JBHUFV010000094.1"/>
</dbReference>
<comment type="caution">
    <text evidence="6">The sequence shown here is derived from an EMBL/GenBank/DDBJ whole genome shotgun (WGS) entry which is preliminary data.</text>
</comment>
<protein>
    <submittedName>
        <fullName evidence="6">Response regulator</fullName>
    </submittedName>
</protein>
<dbReference type="Proteomes" id="UP001597368">
    <property type="component" value="Unassembled WGS sequence"/>
</dbReference>
<dbReference type="EMBL" id="JBHUFV010000094">
    <property type="protein sequence ID" value="MFD1939699.1"/>
    <property type="molecule type" value="Genomic_DNA"/>
</dbReference>
<dbReference type="PANTHER" id="PTHR43214">
    <property type="entry name" value="TWO-COMPONENT RESPONSE REGULATOR"/>
    <property type="match status" value="1"/>
</dbReference>
<feature type="domain" description="HTH luxR-type" evidence="4">
    <location>
        <begin position="143"/>
        <end position="208"/>
    </location>
</feature>
<feature type="domain" description="Response regulatory" evidence="5">
    <location>
        <begin position="4"/>
        <end position="120"/>
    </location>
</feature>
<keyword evidence="1 3" id="KW-0597">Phosphoprotein</keyword>
<evidence type="ECO:0000256" key="1">
    <source>
        <dbReference type="ARBA" id="ARBA00022553"/>
    </source>
</evidence>
<dbReference type="SUPFAM" id="SSF52172">
    <property type="entry name" value="CheY-like"/>
    <property type="match status" value="1"/>
</dbReference>
<evidence type="ECO:0000313" key="7">
    <source>
        <dbReference type="Proteomes" id="UP001597368"/>
    </source>
</evidence>